<sequence>MLVPDKLSADPAMVIVALCHPRGNVREHALKLSPVLPAAAKVSLLLVRVNDWAGPVHNRAAERLSAALDRLDPNERITLAPLTARLRKCGRGCSRKQIEGWFERLAMNFDEAAWLRAWRHSRGEDRKIYLELLKKVDRTPGPEVRRALFGSNDRAAMMWYLKGVLPRLNDAERNEAIQAIARSRAVPVRRHWLDHRIECEPEAAVAELTATLTSPSRSLRHFARFHLARLSPMDFAAYYEQALNDASLEPWALRGLAEVSPKIGHQEALARLTSEVGAVRKAAIECLDAETLGSHLDFLLQDLASNQPGPAKAARQRLRSILPLLGLHLVTNPSSISKLGADQQAYFVRLAPLFSKWQGLEFLLTRATDPGLRDDVLEALENWRRREIRSYIKLSPVKKNELFGTLREAAVPGKLGEQLRYTLERAE</sequence>
<comment type="caution">
    <text evidence="1">The sequence shown here is derived from an EMBL/GenBank/DDBJ whole genome shotgun (WGS) entry which is preliminary data.</text>
</comment>
<dbReference type="Proteomes" id="UP001320876">
    <property type="component" value="Unassembled WGS sequence"/>
</dbReference>
<name>A0ABT3GEC6_9BACT</name>
<gene>
    <name evidence="1" type="ORF">OKA05_05395</name>
</gene>
<reference evidence="1 2" key="1">
    <citation type="submission" date="2022-10" db="EMBL/GenBank/DDBJ databases">
        <title>Luteolibacter arcticus strain CCTCC AB 2014275, whole genome shotgun sequencing project.</title>
        <authorList>
            <person name="Zhao G."/>
            <person name="Shen L."/>
        </authorList>
    </citation>
    <scope>NUCLEOTIDE SEQUENCE [LARGE SCALE GENOMIC DNA]</scope>
    <source>
        <strain evidence="1 2">CCTCC AB 2014275</strain>
    </source>
</reference>
<evidence type="ECO:0008006" key="3">
    <source>
        <dbReference type="Google" id="ProtNLM"/>
    </source>
</evidence>
<evidence type="ECO:0000313" key="2">
    <source>
        <dbReference type="Proteomes" id="UP001320876"/>
    </source>
</evidence>
<accession>A0ABT3GEC6</accession>
<keyword evidence="2" id="KW-1185">Reference proteome</keyword>
<organism evidence="1 2">
    <name type="scientific">Luteolibacter arcticus</name>
    <dbReference type="NCBI Taxonomy" id="1581411"/>
    <lineage>
        <taxon>Bacteria</taxon>
        <taxon>Pseudomonadati</taxon>
        <taxon>Verrucomicrobiota</taxon>
        <taxon>Verrucomicrobiia</taxon>
        <taxon>Verrucomicrobiales</taxon>
        <taxon>Verrucomicrobiaceae</taxon>
        <taxon>Luteolibacter</taxon>
    </lineage>
</organism>
<dbReference type="RefSeq" id="WP_264486086.1">
    <property type="nucleotide sequence ID" value="NZ_JAPDDT010000002.1"/>
</dbReference>
<protein>
    <recommendedName>
        <fullName evidence="3">HEAT repeat domain-containing protein</fullName>
    </recommendedName>
</protein>
<dbReference type="EMBL" id="JAPDDT010000002">
    <property type="protein sequence ID" value="MCW1921976.1"/>
    <property type="molecule type" value="Genomic_DNA"/>
</dbReference>
<evidence type="ECO:0000313" key="1">
    <source>
        <dbReference type="EMBL" id="MCW1921976.1"/>
    </source>
</evidence>
<proteinExistence type="predicted"/>